<dbReference type="CDD" id="cd16454">
    <property type="entry name" value="RING-H2_PA-TM-RING"/>
    <property type="match status" value="1"/>
</dbReference>
<keyword evidence="6" id="KW-1185">Reference proteome</keyword>
<dbReference type="EMBL" id="CDHK01000001">
    <property type="protein sequence ID" value="CEJ54103.1"/>
    <property type="molecule type" value="Genomic_DNA"/>
</dbReference>
<dbReference type="PANTHER" id="PTHR22765">
    <property type="entry name" value="RING FINGER AND PROTEASE ASSOCIATED DOMAIN-CONTAINING"/>
    <property type="match status" value="1"/>
</dbReference>
<dbReference type="InterPro" id="IPR001841">
    <property type="entry name" value="Znf_RING"/>
</dbReference>
<feature type="transmembrane region" description="Helical" evidence="3">
    <location>
        <begin position="221"/>
        <end position="243"/>
    </location>
</feature>
<evidence type="ECO:0000256" key="2">
    <source>
        <dbReference type="SAM" id="MobiDB-lite"/>
    </source>
</evidence>
<dbReference type="SUPFAM" id="SSF57850">
    <property type="entry name" value="RING/U-box"/>
    <property type="match status" value="1"/>
</dbReference>
<dbReference type="PROSITE" id="PS50089">
    <property type="entry name" value="ZF_RING_2"/>
    <property type="match status" value="1"/>
</dbReference>
<dbReference type="GO" id="GO:0061630">
    <property type="term" value="F:ubiquitin protein ligase activity"/>
    <property type="evidence" value="ECO:0007669"/>
    <property type="project" value="TreeGrafter"/>
</dbReference>
<dbReference type="GO" id="GO:0006511">
    <property type="term" value="P:ubiquitin-dependent protein catabolic process"/>
    <property type="evidence" value="ECO:0007669"/>
    <property type="project" value="TreeGrafter"/>
</dbReference>
<proteinExistence type="predicted"/>
<keyword evidence="1" id="KW-0479">Metal-binding</keyword>
<dbReference type="STRING" id="104259.A0A0F7TGJ5"/>
<dbReference type="PANTHER" id="PTHR22765:SF416">
    <property type="entry name" value="E3 UBIQUITIN-PROTEIN LIGASE GODZILLA"/>
    <property type="match status" value="1"/>
</dbReference>
<feature type="domain" description="RING-type" evidence="4">
    <location>
        <begin position="373"/>
        <end position="416"/>
    </location>
</feature>
<dbReference type="InterPro" id="IPR013083">
    <property type="entry name" value="Znf_RING/FYVE/PHD"/>
</dbReference>
<keyword evidence="3" id="KW-0812">Transmembrane</keyword>
<dbReference type="GO" id="GO:0008270">
    <property type="term" value="F:zinc ion binding"/>
    <property type="evidence" value="ECO:0007669"/>
    <property type="project" value="UniProtKB-KW"/>
</dbReference>
<keyword evidence="1" id="KW-0862">Zinc</keyword>
<keyword evidence="3" id="KW-0472">Membrane</keyword>
<dbReference type="SMART" id="SM00184">
    <property type="entry name" value="RING"/>
    <property type="match status" value="1"/>
</dbReference>
<gene>
    <name evidence="5" type="ORF">PMG11_00426</name>
</gene>
<dbReference type="Proteomes" id="UP000042958">
    <property type="component" value="Unassembled WGS sequence"/>
</dbReference>
<dbReference type="GO" id="GO:0005737">
    <property type="term" value="C:cytoplasm"/>
    <property type="evidence" value="ECO:0007669"/>
    <property type="project" value="TreeGrafter"/>
</dbReference>
<name>A0A0F7TGJ5_PENBI</name>
<keyword evidence="1" id="KW-0863">Zinc-finger</keyword>
<evidence type="ECO:0000313" key="5">
    <source>
        <dbReference type="EMBL" id="CEJ54103.1"/>
    </source>
</evidence>
<dbReference type="Pfam" id="PF13639">
    <property type="entry name" value="zf-RING_2"/>
    <property type="match status" value="1"/>
</dbReference>
<keyword evidence="3" id="KW-1133">Transmembrane helix</keyword>
<evidence type="ECO:0000259" key="4">
    <source>
        <dbReference type="PROSITE" id="PS50089"/>
    </source>
</evidence>
<dbReference type="Gene3D" id="3.30.40.10">
    <property type="entry name" value="Zinc/RING finger domain, C3HC4 (zinc finger)"/>
    <property type="match status" value="1"/>
</dbReference>
<reference evidence="6" key="1">
    <citation type="journal article" date="2015" name="Genome Announc.">
        <title>Draft genome sequence of the fungus Penicillium brasilianum MG11.</title>
        <authorList>
            <person name="Horn F."/>
            <person name="Linde J."/>
            <person name="Mattern D.J."/>
            <person name="Walther G."/>
            <person name="Guthke R."/>
            <person name="Brakhage A.A."/>
            <person name="Valiante V."/>
        </authorList>
    </citation>
    <scope>NUCLEOTIDE SEQUENCE [LARGE SCALE GENOMIC DNA]</scope>
    <source>
        <strain evidence="6">MG11</strain>
    </source>
</reference>
<sequence>MSKTSAYQSMSTVATLFAGPGSAANVSGSVNENVGFRFVLDRTVQTLSTNGVPDSRQISGLLFVPSLTAEDPCSEIAAQIVPKNVTRHEDVLTFGYPTVGIAPWISVDCTNSFLAASREAKADALVFYQPSIKESGIPPPASDICWNLNDGDQWKRDNPYPIYAIPGPAAATLMRELAWFSNGKTNRSHEDSHPSFQKRDSSVRLFTMIANERQSDSTPSLWSIVIIILGSIFGLSLIAYIIWLTLKRRGLLQAATLAAHPQDNVETVPMTRAIAVQVPREIVEQLPLYIYAGPRSSSVASLVKDEVETNVAEIDPGSQSPEPPTEELREELPNDTNRVVGIRRPAPAVIRPGSGGIVASANPYRLSHTQTMCAVCFDTFVIGSTRVRELPCGHIFDPECIDPWLLTRNSECPLCKMSVLAPGSINTPAT</sequence>
<dbReference type="InterPro" id="IPR051826">
    <property type="entry name" value="E3_ubiquitin-ligase_domain"/>
</dbReference>
<evidence type="ECO:0000256" key="1">
    <source>
        <dbReference type="PROSITE-ProRule" id="PRU00175"/>
    </source>
</evidence>
<evidence type="ECO:0000256" key="3">
    <source>
        <dbReference type="SAM" id="Phobius"/>
    </source>
</evidence>
<accession>A0A0F7TGJ5</accession>
<dbReference type="AlphaFoldDB" id="A0A0F7TGJ5"/>
<evidence type="ECO:0000313" key="6">
    <source>
        <dbReference type="Proteomes" id="UP000042958"/>
    </source>
</evidence>
<dbReference type="OrthoDB" id="10255148at2759"/>
<protein>
    <recommendedName>
        <fullName evidence="4">RING-type domain-containing protein</fullName>
    </recommendedName>
</protein>
<feature type="region of interest" description="Disordered" evidence="2">
    <location>
        <begin position="310"/>
        <end position="336"/>
    </location>
</feature>
<organism evidence="5 6">
    <name type="scientific">Penicillium brasilianum</name>
    <dbReference type="NCBI Taxonomy" id="104259"/>
    <lineage>
        <taxon>Eukaryota</taxon>
        <taxon>Fungi</taxon>
        <taxon>Dikarya</taxon>
        <taxon>Ascomycota</taxon>
        <taxon>Pezizomycotina</taxon>
        <taxon>Eurotiomycetes</taxon>
        <taxon>Eurotiomycetidae</taxon>
        <taxon>Eurotiales</taxon>
        <taxon>Aspergillaceae</taxon>
        <taxon>Penicillium</taxon>
    </lineage>
</organism>